<organism evidence="7 8">
    <name type="scientific">Ramazzottius varieornatus</name>
    <name type="common">Water bear</name>
    <name type="synonym">Tardigrade</name>
    <dbReference type="NCBI Taxonomy" id="947166"/>
    <lineage>
        <taxon>Eukaryota</taxon>
        <taxon>Metazoa</taxon>
        <taxon>Ecdysozoa</taxon>
        <taxon>Tardigrada</taxon>
        <taxon>Eutardigrada</taxon>
        <taxon>Parachela</taxon>
        <taxon>Hypsibioidea</taxon>
        <taxon>Ramazzottiidae</taxon>
        <taxon>Ramazzottius</taxon>
    </lineage>
</organism>
<sequence>MTIDSKPAQSITGSGFPVAGKSDIMKSATTVTASQSPDSNQYKDGVLQGFHNGNPVELHPLDQPLYRAAVTLRPIFQQIRRLQHENVLNFICVAVNDEQQCEFVVYGLAFKGSLIKLLRRTHFNLDWHFKASLIKDLVGGMTYLHGINSSGPSHGNLNAYNCRIDSNFVLKISDFGLHPLRNQEDLAPLSEYDAEDRNYELLLWRAPELLRRIMPANGTQQIILRSPPFRTTFVNHRTVDENVLSDKELVTEVL</sequence>
<dbReference type="PANTHER" id="PTHR11920:SF335">
    <property type="entry name" value="GUANYLATE CYCLASE"/>
    <property type="match status" value="1"/>
</dbReference>
<dbReference type="EMBL" id="BDGG01000008">
    <property type="protein sequence ID" value="GAV02677.1"/>
    <property type="molecule type" value="Genomic_DNA"/>
</dbReference>
<dbReference type="InterPro" id="IPR011009">
    <property type="entry name" value="Kinase-like_dom_sf"/>
</dbReference>
<dbReference type="InterPro" id="IPR050401">
    <property type="entry name" value="Cyclic_nucleotide_synthase"/>
</dbReference>
<keyword evidence="3" id="KW-0547">Nucleotide-binding</keyword>
<evidence type="ECO:0000256" key="2">
    <source>
        <dbReference type="ARBA" id="ARBA00012202"/>
    </source>
</evidence>
<dbReference type="AlphaFoldDB" id="A0A1D1VM58"/>
<accession>A0A1D1VM58</accession>
<dbReference type="GO" id="GO:0001653">
    <property type="term" value="F:peptide receptor activity"/>
    <property type="evidence" value="ECO:0007669"/>
    <property type="project" value="TreeGrafter"/>
</dbReference>
<comment type="caution">
    <text evidence="7">The sequence shown here is derived from an EMBL/GenBank/DDBJ whole genome shotgun (WGS) entry which is preliminary data.</text>
</comment>
<evidence type="ECO:0000256" key="1">
    <source>
        <dbReference type="ARBA" id="ARBA00001436"/>
    </source>
</evidence>
<dbReference type="GO" id="GO:0005524">
    <property type="term" value="F:ATP binding"/>
    <property type="evidence" value="ECO:0007669"/>
    <property type="project" value="InterPro"/>
</dbReference>
<dbReference type="InterPro" id="IPR000719">
    <property type="entry name" value="Prot_kinase_dom"/>
</dbReference>
<dbReference type="STRING" id="947166.A0A1D1VM58"/>
<dbReference type="PANTHER" id="PTHR11920">
    <property type="entry name" value="GUANYLYL CYCLASE"/>
    <property type="match status" value="1"/>
</dbReference>
<dbReference type="GO" id="GO:0004672">
    <property type="term" value="F:protein kinase activity"/>
    <property type="evidence" value="ECO:0007669"/>
    <property type="project" value="InterPro"/>
</dbReference>
<dbReference type="GO" id="GO:0007168">
    <property type="term" value="P:receptor guanylyl cyclase signaling pathway"/>
    <property type="evidence" value="ECO:0007669"/>
    <property type="project" value="TreeGrafter"/>
</dbReference>
<evidence type="ECO:0000256" key="4">
    <source>
        <dbReference type="ARBA" id="ARBA00023239"/>
    </source>
</evidence>
<keyword evidence="4" id="KW-0456">Lyase</keyword>
<dbReference type="Gene3D" id="1.10.510.10">
    <property type="entry name" value="Transferase(Phosphotransferase) domain 1"/>
    <property type="match status" value="1"/>
</dbReference>
<comment type="catalytic activity">
    <reaction evidence="1">
        <text>GTP = 3',5'-cyclic GMP + diphosphate</text>
        <dbReference type="Rhea" id="RHEA:13665"/>
        <dbReference type="ChEBI" id="CHEBI:33019"/>
        <dbReference type="ChEBI" id="CHEBI:37565"/>
        <dbReference type="ChEBI" id="CHEBI:57746"/>
        <dbReference type="EC" id="4.6.1.2"/>
    </reaction>
</comment>
<dbReference type="InterPro" id="IPR001245">
    <property type="entry name" value="Ser-Thr/Tyr_kinase_cat_dom"/>
</dbReference>
<evidence type="ECO:0000313" key="8">
    <source>
        <dbReference type="Proteomes" id="UP000186922"/>
    </source>
</evidence>
<evidence type="ECO:0000256" key="5">
    <source>
        <dbReference type="ARBA" id="ARBA00023293"/>
    </source>
</evidence>
<dbReference type="EC" id="4.6.1.2" evidence="2"/>
<protein>
    <recommendedName>
        <fullName evidence="2">guanylate cyclase</fullName>
        <ecNumber evidence="2">4.6.1.2</ecNumber>
    </recommendedName>
</protein>
<dbReference type="GO" id="GO:0005886">
    <property type="term" value="C:plasma membrane"/>
    <property type="evidence" value="ECO:0007669"/>
    <property type="project" value="TreeGrafter"/>
</dbReference>
<dbReference type="Proteomes" id="UP000186922">
    <property type="component" value="Unassembled WGS sequence"/>
</dbReference>
<evidence type="ECO:0000313" key="7">
    <source>
        <dbReference type="EMBL" id="GAV02677.1"/>
    </source>
</evidence>
<dbReference type="OrthoDB" id="6337215at2759"/>
<dbReference type="Pfam" id="PF07714">
    <property type="entry name" value="PK_Tyr_Ser-Thr"/>
    <property type="match status" value="1"/>
</dbReference>
<evidence type="ECO:0000256" key="3">
    <source>
        <dbReference type="ARBA" id="ARBA00022741"/>
    </source>
</evidence>
<dbReference type="GO" id="GO:0004016">
    <property type="term" value="F:adenylate cyclase activity"/>
    <property type="evidence" value="ECO:0007669"/>
    <property type="project" value="TreeGrafter"/>
</dbReference>
<gene>
    <name evidence="7" type="primary">RvY_13213-1</name>
    <name evidence="7" type="synonym">RvY_13213.1</name>
    <name evidence="7" type="ORF">RvY_13213</name>
</gene>
<keyword evidence="5" id="KW-0141">cGMP biosynthesis</keyword>
<name>A0A1D1VM58_RAMVA</name>
<dbReference type="PROSITE" id="PS50011">
    <property type="entry name" value="PROTEIN_KINASE_DOM"/>
    <property type="match status" value="1"/>
</dbReference>
<dbReference type="GO" id="GO:0004383">
    <property type="term" value="F:guanylate cyclase activity"/>
    <property type="evidence" value="ECO:0007669"/>
    <property type="project" value="UniProtKB-EC"/>
</dbReference>
<proteinExistence type="predicted"/>
<evidence type="ECO:0000259" key="6">
    <source>
        <dbReference type="PROSITE" id="PS50011"/>
    </source>
</evidence>
<feature type="domain" description="Protein kinase" evidence="6">
    <location>
        <begin position="1"/>
        <end position="254"/>
    </location>
</feature>
<reference evidence="7 8" key="1">
    <citation type="journal article" date="2016" name="Nat. Commun.">
        <title>Extremotolerant tardigrade genome and improved radiotolerance of human cultured cells by tardigrade-unique protein.</title>
        <authorList>
            <person name="Hashimoto T."/>
            <person name="Horikawa D.D."/>
            <person name="Saito Y."/>
            <person name="Kuwahara H."/>
            <person name="Kozuka-Hata H."/>
            <person name="Shin-I T."/>
            <person name="Minakuchi Y."/>
            <person name="Ohishi K."/>
            <person name="Motoyama A."/>
            <person name="Aizu T."/>
            <person name="Enomoto A."/>
            <person name="Kondo K."/>
            <person name="Tanaka S."/>
            <person name="Hara Y."/>
            <person name="Koshikawa S."/>
            <person name="Sagara H."/>
            <person name="Miura T."/>
            <person name="Yokobori S."/>
            <person name="Miyagawa K."/>
            <person name="Suzuki Y."/>
            <person name="Kubo T."/>
            <person name="Oyama M."/>
            <person name="Kohara Y."/>
            <person name="Fujiyama A."/>
            <person name="Arakawa K."/>
            <person name="Katayama T."/>
            <person name="Toyoda A."/>
            <person name="Kunieda T."/>
        </authorList>
    </citation>
    <scope>NUCLEOTIDE SEQUENCE [LARGE SCALE GENOMIC DNA]</scope>
    <source>
        <strain evidence="7 8">YOKOZUNA-1</strain>
    </source>
</reference>
<keyword evidence="8" id="KW-1185">Reference proteome</keyword>
<dbReference type="SUPFAM" id="SSF56112">
    <property type="entry name" value="Protein kinase-like (PK-like)"/>
    <property type="match status" value="1"/>
</dbReference>